<keyword evidence="5" id="KW-0378">Hydrolase</keyword>
<dbReference type="PANTHER" id="PTHR45772">
    <property type="entry name" value="CONSERVED COMPONENT OF ABC TRANSPORTER FOR NATURAL AMINO ACIDS-RELATED"/>
    <property type="match status" value="1"/>
</dbReference>
<dbReference type="PATRIC" id="fig|507626.3.peg.994"/>
<dbReference type="EMBL" id="CP014226">
    <property type="protein sequence ID" value="AMD00081.1"/>
    <property type="molecule type" value="Genomic_DNA"/>
</dbReference>
<dbReference type="InterPro" id="IPR032823">
    <property type="entry name" value="BCA_ABC_TP_C"/>
</dbReference>
<proteinExistence type="predicted"/>
<reference evidence="5 6" key="2">
    <citation type="submission" date="2016-02" db="EMBL/GenBank/DDBJ databases">
        <authorList>
            <person name="Wen L."/>
            <person name="He K."/>
            <person name="Yang H."/>
        </authorList>
    </citation>
    <scope>NUCLEOTIDE SEQUENCE [LARGE SCALE GENOMIC DNA]</scope>
    <source>
        <strain evidence="5 6">AGD 8-3</strain>
    </source>
</reference>
<dbReference type="RefSeq" id="WP_066445855.1">
    <property type="nucleotide sequence ID" value="NZ_CP014226.1"/>
</dbReference>
<name>A0A120JVS5_9GAMM</name>
<evidence type="ECO:0000259" key="4">
    <source>
        <dbReference type="PROSITE" id="PS50893"/>
    </source>
</evidence>
<dbReference type="SMART" id="SM00382">
    <property type="entry name" value="AAA"/>
    <property type="match status" value="1"/>
</dbReference>
<sequence>MTEAQLSMSPEPALEVAGLAKSFGSLMVASDVHLRVAPGERRGLIGVNGAGKTTLFNMIAGELKPDRGKIRFFGDDISADSVIQRTLKGLGRTYQVSTLVPSVTVRENLALARGDGRLPSLWQPWQSRLDDDLMTTADQLGLTPVLDEAVANLSYGTLRQLELAMVMAQKPRLLLLDEPAAGLSHAERQVLQGILKDLPQEVTLLMIEHDMEMVLALSDRISVLHQGEMFAEGSPDEIAAHEGVRDIYLGRANG</sequence>
<accession>A0A120JVS5</accession>
<dbReference type="PROSITE" id="PS50893">
    <property type="entry name" value="ABC_TRANSPORTER_2"/>
    <property type="match status" value="1"/>
</dbReference>
<dbReference type="STRING" id="507626.LOKO_01004"/>
<dbReference type="EC" id="3.6.3.-" evidence="5"/>
<dbReference type="Pfam" id="PF12399">
    <property type="entry name" value="BCA_ABC_TP_C"/>
    <property type="match status" value="1"/>
</dbReference>
<dbReference type="Proteomes" id="UP000063387">
    <property type="component" value="Chromosome"/>
</dbReference>
<keyword evidence="6" id="KW-1185">Reference proteome</keyword>
<dbReference type="Gene3D" id="3.40.50.300">
    <property type="entry name" value="P-loop containing nucleotide triphosphate hydrolases"/>
    <property type="match status" value="1"/>
</dbReference>
<dbReference type="SUPFAM" id="SSF52540">
    <property type="entry name" value="P-loop containing nucleoside triphosphate hydrolases"/>
    <property type="match status" value="1"/>
</dbReference>
<dbReference type="GO" id="GO:0016887">
    <property type="term" value="F:ATP hydrolysis activity"/>
    <property type="evidence" value="ECO:0007669"/>
    <property type="project" value="InterPro"/>
</dbReference>
<evidence type="ECO:0000313" key="5">
    <source>
        <dbReference type="EMBL" id="AMD00081.1"/>
    </source>
</evidence>
<evidence type="ECO:0000256" key="1">
    <source>
        <dbReference type="ARBA" id="ARBA00022448"/>
    </source>
</evidence>
<dbReference type="InterPro" id="IPR027417">
    <property type="entry name" value="P-loop_NTPase"/>
</dbReference>
<protein>
    <submittedName>
        <fullName evidence="5">Lipopolysaccharide export system ATP-binding protein LptB</fullName>
        <ecNumber evidence="5">3.6.3.-</ecNumber>
    </submittedName>
</protein>
<evidence type="ECO:0000256" key="3">
    <source>
        <dbReference type="ARBA" id="ARBA00022840"/>
    </source>
</evidence>
<dbReference type="Pfam" id="PF00005">
    <property type="entry name" value="ABC_tran"/>
    <property type="match status" value="1"/>
</dbReference>
<evidence type="ECO:0000256" key="2">
    <source>
        <dbReference type="ARBA" id="ARBA00022741"/>
    </source>
</evidence>
<dbReference type="CDD" id="cd03219">
    <property type="entry name" value="ABC_Mj1267_LivG_branched"/>
    <property type="match status" value="1"/>
</dbReference>
<dbReference type="InterPro" id="IPR051120">
    <property type="entry name" value="ABC_AA/LPS_Transport"/>
</dbReference>
<organism evidence="5 6">
    <name type="scientific">Halomonas chromatireducens</name>
    <dbReference type="NCBI Taxonomy" id="507626"/>
    <lineage>
        <taxon>Bacteria</taxon>
        <taxon>Pseudomonadati</taxon>
        <taxon>Pseudomonadota</taxon>
        <taxon>Gammaproteobacteria</taxon>
        <taxon>Oceanospirillales</taxon>
        <taxon>Halomonadaceae</taxon>
        <taxon>Halomonas</taxon>
    </lineage>
</organism>
<dbReference type="GO" id="GO:0005886">
    <property type="term" value="C:plasma membrane"/>
    <property type="evidence" value="ECO:0007669"/>
    <property type="project" value="TreeGrafter"/>
</dbReference>
<dbReference type="InterPro" id="IPR003593">
    <property type="entry name" value="AAA+_ATPase"/>
</dbReference>
<keyword evidence="2" id="KW-0547">Nucleotide-binding</keyword>
<keyword evidence="3 5" id="KW-0067">ATP-binding</keyword>
<dbReference type="InterPro" id="IPR003439">
    <property type="entry name" value="ABC_transporter-like_ATP-bd"/>
</dbReference>
<dbReference type="AlphaFoldDB" id="A0A120JVS5"/>
<gene>
    <name evidence="5" type="primary">lptB_3</name>
    <name evidence="5" type="ORF">LOKO_01004</name>
</gene>
<evidence type="ECO:0000313" key="6">
    <source>
        <dbReference type="Proteomes" id="UP000063387"/>
    </source>
</evidence>
<keyword evidence="1" id="KW-0813">Transport</keyword>
<dbReference type="PANTHER" id="PTHR45772:SF9">
    <property type="entry name" value="CONSERVED COMPONENT OF ABC TRANSPORTER FOR NATURAL AMINO ACIDS"/>
    <property type="match status" value="1"/>
</dbReference>
<reference evidence="5 6" key="1">
    <citation type="journal article" date="2016" name="Genome Announc.">
        <title>Draft Genome Sequence of 'Halomonas chromatireducens' Strain AGD 8-3, a Haloalkaliphilic Chromate- and Selenite-Reducing Gammaproteobacterium.</title>
        <authorList>
            <person name="Sharko F.S."/>
            <person name="Shapovalova A.A."/>
            <person name="Tsygankova S.V."/>
            <person name="Komova A.V."/>
            <person name="Boulygina E.S."/>
            <person name="Teslyuk A.B."/>
            <person name="Gotovtsev P.M."/>
            <person name="Namsaraev Z.B."/>
            <person name="Khijniak T.V."/>
            <person name="Nedoluzhko A.V."/>
            <person name="Vasilov R.G."/>
        </authorList>
    </citation>
    <scope>NUCLEOTIDE SEQUENCE [LARGE SCALE GENOMIC DNA]</scope>
    <source>
        <strain evidence="5 6">AGD 8-3</strain>
    </source>
</reference>
<dbReference type="KEGG" id="hco:LOKO_01004"/>
<dbReference type="GO" id="GO:0005524">
    <property type="term" value="F:ATP binding"/>
    <property type="evidence" value="ECO:0007669"/>
    <property type="project" value="UniProtKB-KW"/>
</dbReference>
<feature type="domain" description="ABC transporter" evidence="4">
    <location>
        <begin position="14"/>
        <end position="251"/>
    </location>
</feature>